<sequence length="47" mass="5479">MLWDWGIGKHWWWTNVDALMLVSVVERDSRFVVWCGDGNDQLEISGA</sequence>
<protein>
    <submittedName>
        <fullName evidence="1">Uncharacterized protein</fullName>
    </submittedName>
</protein>
<gene>
    <name evidence="1" type="ORF">MYCOZU2_00776</name>
</gene>
<evidence type="ECO:0000313" key="1">
    <source>
        <dbReference type="EMBL" id="ASL13230.1"/>
    </source>
</evidence>
<proteinExistence type="predicted"/>
<dbReference type="EMBL" id="CP015267">
    <property type="protein sequence ID" value="ASL13230.1"/>
    <property type="molecule type" value="Genomic_DNA"/>
</dbReference>
<dbReference type="AlphaFoldDB" id="A0A220XP86"/>
<accession>A0A220XP86</accession>
<reference evidence="1 2" key="1">
    <citation type="journal article" date="2017" name="Lancet Infect. Dis.">
        <title>Global outbreak of severe Mycobacterium chimaera disease after cardiac surgery: a molecular epidemiological study.</title>
        <authorList>
            <person name="van Ingen J."/>
            <person name="Kohl T."/>
            <person name="Kranzer K."/>
            <person name="Hasse B."/>
            <person name="Keller P."/>
            <person name="Szafranska A."/>
            <person name="Hillemann D."/>
            <person name="Chand M."/>
            <person name="Schreiber P."/>
            <person name="Sommerstein R."/>
            <person name="Berger C."/>
            <person name="Genoni M."/>
            <person name="Ruegg C."/>
            <person name="Troillet N."/>
            <person name="Widmer A.F."/>
            <person name="Becker S.L."/>
            <person name="Herrmann M."/>
            <person name="Eckmanns T."/>
            <person name="Haller S."/>
            <person name="Hoeller C."/>
            <person name="Debast S.B."/>
            <person name="Wolfhagen M.J."/>
            <person name="Hopman J."/>
            <person name="Kluytmans J."/>
            <person name="Langelaar M."/>
            <person name="Notermans D.W."/>
            <person name="ten Oever J."/>
            <person name="van den Barselaar P."/>
            <person name="Vonk A.B.A."/>
            <person name="Vos M.C."/>
            <person name="Ahmed N."/>
            <person name="Brown T."/>
            <person name="Crook D."/>
            <person name="Lamagni T."/>
            <person name="Phin N."/>
            <person name="Smith E.G."/>
            <person name="Zambon M."/>
            <person name="Serr A."/>
            <person name="Goetting T."/>
            <person name="Ebner W."/>
            <person name="Thuermer A."/>
            <person name="Utpatel C."/>
            <person name="Sproer C."/>
            <person name="Bunk B."/>
            <person name="Nubel U."/>
            <person name="Bloemberg G."/>
            <person name="Bottger E."/>
            <person name="Niemann S."/>
            <person name="Wagner D."/>
            <person name="Sax H."/>
        </authorList>
    </citation>
    <scope>NUCLEOTIDE SEQUENCE [LARGE SCALE GENOMIC DNA]</scope>
    <source>
        <strain evidence="1 2">ZUERICH-2</strain>
    </source>
</reference>
<organism evidence="1 2">
    <name type="scientific">Mycobacterium intracellulare subsp. chimaera</name>
    <dbReference type="NCBI Taxonomy" id="222805"/>
    <lineage>
        <taxon>Bacteria</taxon>
        <taxon>Bacillati</taxon>
        <taxon>Actinomycetota</taxon>
        <taxon>Actinomycetes</taxon>
        <taxon>Mycobacteriales</taxon>
        <taxon>Mycobacteriaceae</taxon>
        <taxon>Mycobacterium</taxon>
        <taxon>Mycobacterium avium complex (MAC)</taxon>
    </lineage>
</organism>
<evidence type="ECO:0000313" key="2">
    <source>
        <dbReference type="Proteomes" id="UP000198286"/>
    </source>
</evidence>
<dbReference type="Proteomes" id="UP000198286">
    <property type="component" value="Chromosome"/>
</dbReference>
<name>A0A220XP86_MYCIT</name>